<feature type="domain" description="Prepilin peptidase A24 N-terminal" evidence="1">
    <location>
        <begin position="1"/>
        <end position="37"/>
    </location>
</feature>
<dbReference type="Proteomes" id="UP000749320">
    <property type="component" value="Unassembled WGS sequence"/>
</dbReference>
<dbReference type="EMBL" id="DYWV01000034">
    <property type="protein sequence ID" value="HJF39474.1"/>
    <property type="molecule type" value="Genomic_DNA"/>
</dbReference>
<sequence length="37" mass="4459">MIASFANALIYRIPRQIAIYKGRSYCENCYHKLSWYD</sequence>
<organism evidence="2 3">
    <name type="scientific">Thomasclavelia spiroformis</name>
    <dbReference type="NCBI Taxonomy" id="29348"/>
    <lineage>
        <taxon>Bacteria</taxon>
        <taxon>Bacillati</taxon>
        <taxon>Bacillota</taxon>
        <taxon>Erysipelotrichia</taxon>
        <taxon>Erysipelotrichales</taxon>
        <taxon>Coprobacillaceae</taxon>
        <taxon>Thomasclavelia</taxon>
    </lineage>
</organism>
<protein>
    <submittedName>
        <fullName evidence="2">Prepilin peptidase</fullName>
    </submittedName>
</protein>
<reference evidence="2" key="2">
    <citation type="submission" date="2021-09" db="EMBL/GenBank/DDBJ databases">
        <authorList>
            <person name="Gilroy R."/>
        </authorList>
    </citation>
    <scope>NUCLEOTIDE SEQUENCE</scope>
    <source>
        <strain evidence="2">CHK193-16274</strain>
    </source>
</reference>
<accession>A0A921KIM2</accession>
<evidence type="ECO:0000313" key="3">
    <source>
        <dbReference type="Proteomes" id="UP000749320"/>
    </source>
</evidence>
<comment type="caution">
    <text evidence="2">The sequence shown here is derived from an EMBL/GenBank/DDBJ whole genome shotgun (WGS) entry which is preliminary data.</text>
</comment>
<reference evidence="2" key="1">
    <citation type="journal article" date="2021" name="PeerJ">
        <title>Extensive microbial diversity within the chicken gut microbiome revealed by metagenomics and culture.</title>
        <authorList>
            <person name="Gilroy R."/>
            <person name="Ravi A."/>
            <person name="Getino M."/>
            <person name="Pursley I."/>
            <person name="Horton D.L."/>
            <person name="Alikhan N.F."/>
            <person name="Baker D."/>
            <person name="Gharbi K."/>
            <person name="Hall N."/>
            <person name="Watson M."/>
            <person name="Adriaenssens E.M."/>
            <person name="Foster-Nyarko E."/>
            <person name="Jarju S."/>
            <person name="Secka A."/>
            <person name="Antonio M."/>
            <person name="Oren A."/>
            <person name="Chaudhuri R.R."/>
            <person name="La Ragione R."/>
            <person name="Hildebrand F."/>
            <person name="Pallen M.J."/>
        </authorList>
    </citation>
    <scope>NUCLEOTIDE SEQUENCE</scope>
    <source>
        <strain evidence="2">CHK193-16274</strain>
    </source>
</reference>
<gene>
    <name evidence="2" type="ORF">K8V91_01000</name>
</gene>
<feature type="non-terminal residue" evidence="2">
    <location>
        <position position="37"/>
    </location>
</feature>
<dbReference type="InterPro" id="IPR010627">
    <property type="entry name" value="Prepilin_pept_A24_N"/>
</dbReference>
<name>A0A921KIM2_9FIRM</name>
<dbReference type="AlphaFoldDB" id="A0A921KIM2"/>
<proteinExistence type="predicted"/>
<evidence type="ECO:0000313" key="2">
    <source>
        <dbReference type="EMBL" id="HJF39474.1"/>
    </source>
</evidence>
<dbReference type="Pfam" id="PF06750">
    <property type="entry name" value="A24_N_bact"/>
    <property type="match status" value="1"/>
</dbReference>
<evidence type="ECO:0000259" key="1">
    <source>
        <dbReference type="Pfam" id="PF06750"/>
    </source>
</evidence>